<dbReference type="CDD" id="cd00198">
    <property type="entry name" value="vWFA"/>
    <property type="match status" value="1"/>
</dbReference>
<reference evidence="3" key="1">
    <citation type="submission" date="2018-05" db="EMBL/GenBank/DDBJ databases">
        <authorList>
            <person name="Lanie J.A."/>
            <person name="Ng W.-L."/>
            <person name="Kazmierczak K.M."/>
            <person name="Andrzejewski T.M."/>
            <person name="Davidsen T.M."/>
            <person name="Wayne K.J."/>
            <person name="Tettelin H."/>
            <person name="Glass J.I."/>
            <person name="Rusch D."/>
            <person name="Podicherti R."/>
            <person name="Tsui H.-C.T."/>
            <person name="Winkler M.E."/>
        </authorList>
    </citation>
    <scope>NUCLEOTIDE SEQUENCE</scope>
</reference>
<feature type="domain" description="VWFA" evidence="2">
    <location>
        <begin position="92"/>
        <end position="239"/>
    </location>
</feature>
<organism evidence="3">
    <name type="scientific">marine metagenome</name>
    <dbReference type="NCBI Taxonomy" id="408172"/>
    <lineage>
        <taxon>unclassified sequences</taxon>
        <taxon>metagenomes</taxon>
        <taxon>ecological metagenomes</taxon>
    </lineage>
</organism>
<keyword evidence="1" id="KW-0472">Membrane</keyword>
<evidence type="ECO:0000256" key="1">
    <source>
        <dbReference type="SAM" id="Phobius"/>
    </source>
</evidence>
<dbReference type="PANTHER" id="PTHR37464:SF1">
    <property type="entry name" value="BLL2463 PROTEIN"/>
    <property type="match status" value="1"/>
</dbReference>
<feature type="transmembrane region" description="Helical" evidence="1">
    <location>
        <begin position="6"/>
        <end position="24"/>
    </location>
</feature>
<dbReference type="InterPro" id="IPR024163">
    <property type="entry name" value="Aerotolerance_reg_N"/>
</dbReference>
<evidence type="ECO:0000313" key="3">
    <source>
        <dbReference type="EMBL" id="SVC44864.1"/>
    </source>
</evidence>
<proteinExistence type="predicted"/>
<keyword evidence="1" id="KW-0812">Transmembrane</keyword>
<accession>A0A382M756</accession>
<feature type="transmembrane region" description="Helical" evidence="1">
    <location>
        <begin position="56"/>
        <end position="74"/>
    </location>
</feature>
<dbReference type="SUPFAM" id="SSF53300">
    <property type="entry name" value="vWA-like"/>
    <property type="match status" value="1"/>
</dbReference>
<dbReference type="AlphaFoldDB" id="A0A382M756"/>
<dbReference type="InterPro" id="IPR002035">
    <property type="entry name" value="VWF_A"/>
</dbReference>
<dbReference type="Pfam" id="PF07584">
    <property type="entry name" value="BatA"/>
    <property type="match status" value="1"/>
</dbReference>
<gene>
    <name evidence="3" type="ORF">METZ01_LOCUS297718</name>
</gene>
<dbReference type="PANTHER" id="PTHR37464">
    <property type="entry name" value="BLL2463 PROTEIN"/>
    <property type="match status" value="1"/>
</dbReference>
<dbReference type="Gene3D" id="3.40.50.410">
    <property type="entry name" value="von Willebrand factor, type A domain"/>
    <property type="match status" value="1"/>
</dbReference>
<dbReference type="InterPro" id="IPR011933">
    <property type="entry name" value="Double_TM_dom"/>
</dbReference>
<protein>
    <recommendedName>
        <fullName evidence="2">VWFA domain-containing protein</fullName>
    </recommendedName>
</protein>
<dbReference type="EMBL" id="UINC01091809">
    <property type="protein sequence ID" value="SVC44864.1"/>
    <property type="molecule type" value="Genomic_DNA"/>
</dbReference>
<dbReference type="Pfam" id="PF13519">
    <property type="entry name" value="VWA_2"/>
    <property type="match status" value="1"/>
</dbReference>
<sequence length="297" mass="32527">MSFLNTIMLAGVAAVAVPIIIHLLNRRKFKTVTWAAMKFIKLSVDQNQRRMRIEDLILLLIRCALVVLLALALARPASKDAASDVLGQTKVTAFVILDNSYSMDLQGRDGKNAFEEARSAAQETLKALPSGSAVGVLLASDIVQGLIDEPTYDLNQAEQAIKDAKVGHHATDLYPAVEFAVKALEPLQTAQPKEVYVITDGQASGWRQNSDIEKLIEDNKGDINFYVLRVGEDESPDNLAVTKMDISSGLTPINHPLRFEVEVANHGMKERQDVTVDLFVNDEASPRDQVSIPSVPP</sequence>
<dbReference type="PROSITE" id="PS50234">
    <property type="entry name" value="VWFA"/>
    <property type="match status" value="1"/>
</dbReference>
<keyword evidence="1" id="KW-1133">Transmembrane helix</keyword>
<dbReference type="SMART" id="SM00327">
    <property type="entry name" value="VWA"/>
    <property type="match status" value="1"/>
</dbReference>
<name>A0A382M756_9ZZZZ</name>
<dbReference type="NCBIfam" id="TIGR02226">
    <property type="entry name" value="two_anch"/>
    <property type="match status" value="1"/>
</dbReference>
<evidence type="ECO:0000259" key="2">
    <source>
        <dbReference type="PROSITE" id="PS50234"/>
    </source>
</evidence>
<dbReference type="InterPro" id="IPR036465">
    <property type="entry name" value="vWFA_dom_sf"/>
</dbReference>
<feature type="non-terminal residue" evidence="3">
    <location>
        <position position="297"/>
    </location>
</feature>